<organism evidence="2">
    <name type="scientific">Hemiselmis andersenii</name>
    <name type="common">Cryptophyte alga</name>
    <dbReference type="NCBI Taxonomy" id="464988"/>
    <lineage>
        <taxon>Eukaryota</taxon>
        <taxon>Cryptophyceae</taxon>
        <taxon>Cryptomonadales</taxon>
        <taxon>Hemiselmidaceae</taxon>
        <taxon>Hemiselmis</taxon>
    </lineage>
</organism>
<proteinExistence type="predicted"/>
<evidence type="ECO:0008006" key="3">
    <source>
        <dbReference type="Google" id="ProtNLM"/>
    </source>
</evidence>
<evidence type="ECO:0000256" key="1">
    <source>
        <dbReference type="SAM" id="SignalP"/>
    </source>
</evidence>
<gene>
    <name evidence="2" type="ORF">HAND00432_LOCUS31291</name>
</gene>
<feature type="signal peptide" evidence="1">
    <location>
        <begin position="1"/>
        <end position="22"/>
    </location>
</feature>
<dbReference type="AlphaFoldDB" id="A0A6U2HYP7"/>
<name>A0A6U2HYP7_HEMAN</name>
<dbReference type="EMBL" id="HBFX01051890">
    <property type="protein sequence ID" value="CAD8980281.1"/>
    <property type="molecule type" value="Transcribed_RNA"/>
</dbReference>
<protein>
    <recommendedName>
        <fullName evidence="3">NADH dehydrogenase [ubiquinone] iron-sulfur protein 4, mitochondrial</fullName>
    </recommendedName>
</protein>
<evidence type="ECO:0000313" key="2">
    <source>
        <dbReference type="EMBL" id="CAD8980281.1"/>
    </source>
</evidence>
<keyword evidence="1" id="KW-0732">Signal</keyword>
<reference evidence="2" key="1">
    <citation type="submission" date="2021-01" db="EMBL/GenBank/DDBJ databases">
        <authorList>
            <person name="Corre E."/>
            <person name="Pelletier E."/>
            <person name="Niang G."/>
            <person name="Scheremetjew M."/>
            <person name="Finn R."/>
            <person name="Kale V."/>
            <person name="Holt S."/>
            <person name="Cochrane G."/>
            <person name="Meng A."/>
            <person name="Brown T."/>
            <person name="Cohen L."/>
        </authorList>
    </citation>
    <scope>NUCLEOTIDE SEQUENCE</scope>
    <source>
        <strain evidence="2">CCMP644</strain>
    </source>
</reference>
<sequence length="188" mass="21053">MLAGRALRFLALTSCCLQISVCFSPITPPLSSILSRPPREGGATGGLLHRIGGARACPLRMSAKGGGVGKKMYTFEEARKYARSFGWASQEEFQEYGCAGAYSLPKNPESLYPEEWQGWDDFLGTPRPFGEAKDAARTLGFKSEKEWAEMVEKVEGGEEWFDARIPLWPNKALAYREEWKSWEDWLGC</sequence>
<feature type="chain" id="PRO_5030159990" description="NADH dehydrogenase [ubiquinone] iron-sulfur protein 4, mitochondrial" evidence="1">
    <location>
        <begin position="23"/>
        <end position="188"/>
    </location>
</feature>
<accession>A0A6U2HYP7</accession>